<keyword evidence="3" id="KW-1185">Reference proteome</keyword>
<dbReference type="AlphaFoldDB" id="A0AAE0P669"/>
<evidence type="ECO:0000313" key="3">
    <source>
        <dbReference type="Proteomes" id="UP001285441"/>
    </source>
</evidence>
<feature type="compositionally biased region" description="Basic and acidic residues" evidence="1">
    <location>
        <begin position="415"/>
        <end position="432"/>
    </location>
</feature>
<accession>A0AAE0P669</accession>
<name>A0AAE0P669_9PEZI</name>
<dbReference type="EMBL" id="JAULSW010000001">
    <property type="protein sequence ID" value="KAK3394009.1"/>
    <property type="molecule type" value="Genomic_DNA"/>
</dbReference>
<dbReference type="Proteomes" id="UP001285441">
    <property type="component" value="Unassembled WGS sequence"/>
</dbReference>
<evidence type="ECO:0000313" key="2">
    <source>
        <dbReference type="EMBL" id="KAK3394009.1"/>
    </source>
</evidence>
<evidence type="ECO:0000256" key="1">
    <source>
        <dbReference type="SAM" id="MobiDB-lite"/>
    </source>
</evidence>
<reference evidence="2" key="1">
    <citation type="journal article" date="2023" name="Mol. Phylogenet. Evol.">
        <title>Genome-scale phylogeny and comparative genomics of the fungal order Sordariales.</title>
        <authorList>
            <person name="Hensen N."/>
            <person name="Bonometti L."/>
            <person name="Westerberg I."/>
            <person name="Brannstrom I.O."/>
            <person name="Guillou S."/>
            <person name="Cros-Aarteil S."/>
            <person name="Calhoun S."/>
            <person name="Haridas S."/>
            <person name="Kuo A."/>
            <person name="Mondo S."/>
            <person name="Pangilinan J."/>
            <person name="Riley R."/>
            <person name="LaButti K."/>
            <person name="Andreopoulos B."/>
            <person name="Lipzen A."/>
            <person name="Chen C."/>
            <person name="Yan M."/>
            <person name="Daum C."/>
            <person name="Ng V."/>
            <person name="Clum A."/>
            <person name="Steindorff A."/>
            <person name="Ohm R.A."/>
            <person name="Martin F."/>
            <person name="Silar P."/>
            <person name="Natvig D.O."/>
            <person name="Lalanne C."/>
            <person name="Gautier V."/>
            <person name="Ament-Velasquez S.L."/>
            <person name="Kruys A."/>
            <person name="Hutchinson M.I."/>
            <person name="Powell A.J."/>
            <person name="Barry K."/>
            <person name="Miller A.N."/>
            <person name="Grigoriev I.V."/>
            <person name="Debuchy R."/>
            <person name="Gladieux P."/>
            <person name="Hiltunen Thoren M."/>
            <person name="Johannesson H."/>
        </authorList>
    </citation>
    <scope>NUCLEOTIDE SEQUENCE</scope>
    <source>
        <strain evidence="2">CBS 232.78</strain>
    </source>
</reference>
<feature type="compositionally biased region" description="Polar residues" evidence="1">
    <location>
        <begin position="393"/>
        <end position="403"/>
    </location>
</feature>
<reference evidence="2" key="2">
    <citation type="submission" date="2023-06" db="EMBL/GenBank/DDBJ databases">
        <authorList>
            <consortium name="Lawrence Berkeley National Laboratory"/>
            <person name="Haridas S."/>
            <person name="Hensen N."/>
            <person name="Bonometti L."/>
            <person name="Westerberg I."/>
            <person name="Brannstrom I.O."/>
            <person name="Guillou S."/>
            <person name="Cros-Aarteil S."/>
            <person name="Calhoun S."/>
            <person name="Kuo A."/>
            <person name="Mondo S."/>
            <person name="Pangilinan J."/>
            <person name="Riley R."/>
            <person name="LaButti K."/>
            <person name="Andreopoulos B."/>
            <person name="Lipzen A."/>
            <person name="Chen C."/>
            <person name="Yanf M."/>
            <person name="Daum C."/>
            <person name="Ng V."/>
            <person name="Clum A."/>
            <person name="Steindorff A."/>
            <person name="Ohm R."/>
            <person name="Martin F."/>
            <person name="Silar P."/>
            <person name="Natvig D."/>
            <person name="Lalanne C."/>
            <person name="Gautier V."/>
            <person name="Ament-velasquez S.L."/>
            <person name="Kruys A."/>
            <person name="Hutchinson M.I."/>
            <person name="Powell A.J."/>
            <person name="Barry K."/>
            <person name="Miller A.N."/>
            <person name="Grigoriev I.V."/>
            <person name="Debuchy R."/>
            <person name="Gladieux P."/>
            <person name="Thoren M.H."/>
            <person name="Johannesson H."/>
        </authorList>
    </citation>
    <scope>NUCLEOTIDE SEQUENCE</scope>
    <source>
        <strain evidence="2">CBS 232.78</strain>
    </source>
</reference>
<proteinExistence type="predicted"/>
<feature type="region of interest" description="Disordered" evidence="1">
    <location>
        <begin position="482"/>
        <end position="534"/>
    </location>
</feature>
<sequence>MEPVLMTKRYGRCDYERFEHITSPLVAGRGEIGKIKIDCRFSFTKSQWGVLGRAGNPAGIIFLDLNFHQPPGSKLRSATISVTLEDEKGTQTGACPVKLTDYFGPKQFRGPETHVQEKSSKSFTPSAEAFGFGAGGVGFNKEKIVQTANRWKFTGSMVPSEDSIWYDTLCWNLEENPQETQSMQPNQFHTAFAFEHNAKKFYMRVEVRGKLAHTSDRFKSKVDRAKKKLLKFGGGPDKEQETVSTMFEWKNGYRHTKQLDRIARGLPRAMELENFVMNVPVEFPNALAADFSPVVSDTSTTQPYPQTLEESSGMPLGISQQTTMMNESLLGMGDPFQHDSEPSLESMSMAAGLIMPAPRPSPPTIVSNSMPLPIVTAPRTPATPAVPIRRGRYQTSESSNDMEGTTLADSVEVPMSRDRGSSPKAKEAEVKPQAKNHPCHVAVELDLLLLVQWSGLVALAIVGFVAEMFGFPFEWWYESPPPITQEKPEKETSNGMAKTDRQQFMLPSEPPDDSDAEPLVFLQPERPKHRRRQRAEDEFGYVMRRM</sequence>
<protein>
    <submittedName>
        <fullName evidence="2">Uncharacterized protein</fullName>
    </submittedName>
</protein>
<feature type="region of interest" description="Disordered" evidence="1">
    <location>
        <begin position="391"/>
        <end position="433"/>
    </location>
</feature>
<gene>
    <name evidence="2" type="ORF">B0H63DRAFT_459713</name>
</gene>
<organism evidence="2 3">
    <name type="scientific">Podospora didyma</name>
    <dbReference type="NCBI Taxonomy" id="330526"/>
    <lineage>
        <taxon>Eukaryota</taxon>
        <taxon>Fungi</taxon>
        <taxon>Dikarya</taxon>
        <taxon>Ascomycota</taxon>
        <taxon>Pezizomycotina</taxon>
        <taxon>Sordariomycetes</taxon>
        <taxon>Sordariomycetidae</taxon>
        <taxon>Sordariales</taxon>
        <taxon>Podosporaceae</taxon>
        <taxon>Podospora</taxon>
    </lineage>
</organism>
<comment type="caution">
    <text evidence="2">The sequence shown here is derived from an EMBL/GenBank/DDBJ whole genome shotgun (WGS) entry which is preliminary data.</text>
</comment>